<dbReference type="InterPro" id="IPR036396">
    <property type="entry name" value="Cyt_P450_sf"/>
</dbReference>
<dbReference type="InterPro" id="IPR002401">
    <property type="entry name" value="Cyt_P450_E_grp-I"/>
</dbReference>
<comment type="cofactor">
    <cofactor evidence="7">
        <name>heme</name>
        <dbReference type="ChEBI" id="CHEBI:30413"/>
    </cofactor>
</comment>
<feature type="region of interest" description="Disordered" evidence="9">
    <location>
        <begin position="458"/>
        <end position="506"/>
    </location>
</feature>
<accession>A0A401Z6Z2</accession>
<evidence type="ECO:0000256" key="3">
    <source>
        <dbReference type="ARBA" id="ARBA00022723"/>
    </source>
</evidence>
<dbReference type="RefSeq" id="WP_160161892.1">
    <property type="nucleotide sequence ID" value="NZ_BIFH01000070.1"/>
</dbReference>
<evidence type="ECO:0000256" key="6">
    <source>
        <dbReference type="ARBA" id="ARBA00023033"/>
    </source>
</evidence>
<keyword evidence="5 7" id="KW-0408">Iron</keyword>
<feature type="compositionally biased region" description="Basic and acidic residues" evidence="9">
    <location>
        <begin position="487"/>
        <end position="499"/>
    </location>
</feature>
<dbReference type="InterPro" id="IPR050196">
    <property type="entry name" value="Cytochrome_P450_Monoox"/>
</dbReference>
<evidence type="ECO:0000256" key="5">
    <source>
        <dbReference type="ARBA" id="ARBA00023004"/>
    </source>
</evidence>
<sequence length="506" mass="55889">MSRNTHTDPTTDRHPPRFARLPGARPLFGHAPALLRRPFPLLAAAARAGDLVEIRLGPKPAYLACTPELVREVLLHPETYDRGGVFIDAAREIVGAGLVTCPWSQHPRQRRLVRAGLTQARLRTYAPIMIRELEAAASVLREDVPFDLRAEVGSISARVIVKTMISACPTDADENAIATMVRDLPVVMSGLVPHMIVRACGLRGTPTRGDRAFRRARERLYRAVDAVVADYRAHPRAPAGTPDMLRALMDHRDDDGEAFTDRELRDQVMTVLTAGQATTAVALAWTFKVLADHPEVEARVFGEIDRVLAGHPVTAEDLPRLEYTRRVLTETLRMYPPVWIFTENVAEPTRLAGTPLPAGATIVWSPHQIHHDARWYPDPERFDPDRWLPEHAATTPTGAFLGFGAGPRRCAGADFAHTEMLLTLAVLTRGRRFRPAPGARVHPITTVEYATGPLYMTYQSRSPRTRRPGAAPDIVGRPGPACGRHPQPTDDHRLRHGDDLDGTASP</sequence>
<dbReference type="OrthoDB" id="4746309at2"/>
<evidence type="ECO:0000313" key="11">
    <source>
        <dbReference type="Proteomes" id="UP000286931"/>
    </source>
</evidence>
<keyword evidence="2 7" id="KW-0349">Heme</keyword>
<feature type="binding site" description="axial binding residue" evidence="7">
    <location>
        <position position="410"/>
    </location>
    <ligand>
        <name>heme</name>
        <dbReference type="ChEBI" id="CHEBI:30413"/>
    </ligand>
    <ligandPart>
        <name>Fe</name>
        <dbReference type="ChEBI" id="CHEBI:18248"/>
    </ligandPart>
</feature>
<dbReference type="GO" id="GO:0004497">
    <property type="term" value="F:monooxygenase activity"/>
    <property type="evidence" value="ECO:0007669"/>
    <property type="project" value="UniProtKB-KW"/>
</dbReference>
<evidence type="ECO:0000256" key="7">
    <source>
        <dbReference type="PIRSR" id="PIRSR602401-1"/>
    </source>
</evidence>
<name>A0A401Z6Z2_9ACTN</name>
<dbReference type="PROSITE" id="PS00086">
    <property type="entry name" value="CYTOCHROME_P450"/>
    <property type="match status" value="1"/>
</dbReference>
<keyword evidence="4 8" id="KW-0560">Oxidoreductase</keyword>
<feature type="compositionally biased region" description="Basic and acidic residues" evidence="9">
    <location>
        <begin position="1"/>
        <end position="15"/>
    </location>
</feature>
<dbReference type="AlphaFoldDB" id="A0A401Z6Z2"/>
<feature type="region of interest" description="Disordered" evidence="9">
    <location>
        <begin position="1"/>
        <end position="23"/>
    </location>
</feature>
<dbReference type="Proteomes" id="UP000286931">
    <property type="component" value="Unassembled WGS sequence"/>
</dbReference>
<gene>
    <name evidence="10" type="ORF">EHYA_10390</name>
</gene>
<dbReference type="GO" id="GO:0020037">
    <property type="term" value="F:heme binding"/>
    <property type="evidence" value="ECO:0007669"/>
    <property type="project" value="InterPro"/>
</dbReference>
<evidence type="ECO:0000256" key="8">
    <source>
        <dbReference type="RuleBase" id="RU000461"/>
    </source>
</evidence>
<dbReference type="Gene3D" id="1.10.630.10">
    <property type="entry name" value="Cytochrome P450"/>
    <property type="match status" value="1"/>
</dbReference>
<evidence type="ECO:0000256" key="9">
    <source>
        <dbReference type="SAM" id="MobiDB-lite"/>
    </source>
</evidence>
<evidence type="ECO:0000256" key="1">
    <source>
        <dbReference type="ARBA" id="ARBA00010617"/>
    </source>
</evidence>
<dbReference type="PANTHER" id="PTHR24291:SF50">
    <property type="entry name" value="BIFUNCTIONAL ALBAFLAVENONE MONOOXYGENASE_TERPENE SYNTHASE"/>
    <property type="match status" value="1"/>
</dbReference>
<dbReference type="GO" id="GO:0016705">
    <property type="term" value="F:oxidoreductase activity, acting on paired donors, with incorporation or reduction of molecular oxygen"/>
    <property type="evidence" value="ECO:0007669"/>
    <property type="project" value="InterPro"/>
</dbReference>
<evidence type="ECO:0000313" key="10">
    <source>
        <dbReference type="EMBL" id="GCE02613.1"/>
    </source>
</evidence>
<evidence type="ECO:0000256" key="2">
    <source>
        <dbReference type="ARBA" id="ARBA00022617"/>
    </source>
</evidence>
<dbReference type="InterPro" id="IPR017972">
    <property type="entry name" value="Cyt_P450_CS"/>
</dbReference>
<dbReference type="PRINTS" id="PR00463">
    <property type="entry name" value="EP450I"/>
</dbReference>
<comment type="caution">
    <text evidence="10">The sequence shown here is derived from an EMBL/GenBank/DDBJ whole genome shotgun (WGS) entry which is preliminary data.</text>
</comment>
<dbReference type="SUPFAM" id="SSF48264">
    <property type="entry name" value="Cytochrome P450"/>
    <property type="match status" value="1"/>
</dbReference>
<dbReference type="PANTHER" id="PTHR24291">
    <property type="entry name" value="CYTOCHROME P450 FAMILY 4"/>
    <property type="match status" value="1"/>
</dbReference>
<dbReference type="InterPro" id="IPR001128">
    <property type="entry name" value="Cyt_P450"/>
</dbReference>
<comment type="similarity">
    <text evidence="1 8">Belongs to the cytochrome P450 family.</text>
</comment>
<proteinExistence type="inferred from homology"/>
<keyword evidence="3 7" id="KW-0479">Metal-binding</keyword>
<organism evidence="10 11">
    <name type="scientific">Embleya hyalina</name>
    <dbReference type="NCBI Taxonomy" id="516124"/>
    <lineage>
        <taxon>Bacteria</taxon>
        <taxon>Bacillati</taxon>
        <taxon>Actinomycetota</taxon>
        <taxon>Actinomycetes</taxon>
        <taxon>Kitasatosporales</taxon>
        <taxon>Streptomycetaceae</taxon>
        <taxon>Embleya</taxon>
    </lineage>
</organism>
<reference evidence="10 11" key="1">
    <citation type="submission" date="2018-12" db="EMBL/GenBank/DDBJ databases">
        <title>Draft genome sequence of Embleya hyalina NBRC 13850T.</title>
        <authorList>
            <person name="Komaki H."/>
            <person name="Hosoyama A."/>
            <person name="Kimura A."/>
            <person name="Ichikawa N."/>
            <person name="Tamura T."/>
        </authorList>
    </citation>
    <scope>NUCLEOTIDE SEQUENCE [LARGE SCALE GENOMIC DNA]</scope>
    <source>
        <strain evidence="10 11">NBRC 13850</strain>
    </source>
</reference>
<dbReference type="GO" id="GO:0005506">
    <property type="term" value="F:iron ion binding"/>
    <property type="evidence" value="ECO:0007669"/>
    <property type="project" value="InterPro"/>
</dbReference>
<dbReference type="PRINTS" id="PR00385">
    <property type="entry name" value="P450"/>
</dbReference>
<dbReference type="Pfam" id="PF00067">
    <property type="entry name" value="p450"/>
    <property type="match status" value="1"/>
</dbReference>
<keyword evidence="11" id="KW-1185">Reference proteome</keyword>
<dbReference type="EMBL" id="BIFH01000070">
    <property type="protein sequence ID" value="GCE02613.1"/>
    <property type="molecule type" value="Genomic_DNA"/>
</dbReference>
<keyword evidence="6 8" id="KW-0503">Monooxygenase</keyword>
<protein>
    <submittedName>
        <fullName evidence="10">Cytochrome P450</fullName>
    </submittedName>
</protein>
<evidence type="ECO:0000256" key="4">
    <source>
        <dbReference type="ARBA" id="ARBA00023002"/>
    </source>
</evidence>